<proteinExistence type="predicted"/>
<dbReference type="HOGENOM" id="CLU_2836731_0_0_1"/>
<name>A0CME3_PARTE</name>
<gene>
    <name evidence="2" type="ORF">GSPATT00008439001</name>
</gene>
<keyword evidence="1" id="KW-0732">Signal</keyword>
<evidence type="ECO:0000256" key="1">
    <source>
        <dbReference type="SAM" id="SignalP"/>
    </source>
</evidence>
<dbReference type="KEGG" id="ptm:GSPATT00008439001"/>
<dbReference type="GeneID" id="5025142"/>
<accession>A0CME3</accession>
<keyword evidence="3" id="KW-1185">Reference proteome</keyword>
<reference evidence="2 3" key="1">
    <citation type="journal article" date="2006" name="Nature">
        <title>Global trends of whole-genome duplications revealed by the ciliate Paramecium tetraurelia.</title>
        <authorList>
            <consortium name="Genoscope"/>
            <person name="Aury J.-M."/>
            <person name="Jaillon O."/>
            <person name="Duret L."/>
            <person name="Noel B."/>
            <person name="Jubin C."/>
            <person name="Porcel B.M."/>
            <person name="Segurens B."/>
            <person name="Daubin V."/>
            <person name="Anthouard V."/>
            <person name="Aiach N."/>
            <person name="Arnaiz O."/>
            <person name="Billaut A."/>
            <person name="Beisson J."/>
            <person name="Blanc I."/>
            <person name="Bouhouche K."/>
            <person name="Camara F."/>
            <person name="Duharcourt S."/>
            <person name="Guigo R."/>
            <person name="Gogendeau D."/>
            <person name="Katinka M."/>
            <person name="Keller A.-M."/>
            <person name="Kissmehl R."/>
            <person name="Klotz C."/>
            <person name="Koll F."/>
            <person name="Le Moue A."/>
            <person name="Lepere C."/>
            <person name="Malinsky S."/>
            <person name="Nowacki M."/>
            <person name="Nowak J.K."/>
            <person name="Plattner H."/>
            <person name="Poulain J."/>
            <person name="Ruiz F."/>
            <person name="Serrano V."/>
            <person name="Zagulski M."/>
            <person name="Dessen P."/>
            <person name="Betermier M."/>
            <person name="Weissenbach J."/>
            <person name="Scarpelli C."/>
            <person name="Schachter V."/>
            <person name="Sperling L."/>
            <person name="Meyer E."/>
            <person name="Cohen J."/>
            <person name="Wincker P."/>
        </authorList>
    </citation>
    <scope>NUCLEOTIDE SEQUENCE [LARGE SCALE GENOMIC DNA]</scope>
    <source>
        <strain evidence="2 3">Stock d4-2</strain>
    </source>
</reference>
<dbReference type="RefSeq" id="XP_001439357.1">
    <property type="nucleotide sequence ID" value="XM_001439320.2"/>
</dbReference>
<dbReference type="Proteomes" id="UP000000600">
    <property type="component" value="Unassembled WGS sequence"/>
</dbReference>
<dbReference type="AlphaFoldDB" id="A0CME3"/>
<sequence>MNKKITLLLLMACVVCMATLMFSFSTQDGELKMKKSHSFSSSKNHEWMDIGHQIQIAKLNVKMQEE</sequence>
<feature type="signal peptide" evidence="1">
    <location>
        <begin position="1"/>
        <end position="18"/>
    </location>
</feature>
<dbReference type="InParanoid" id="A0CME3"/>
<evidence type="ECO:0000313" key="2">
    <source>
        <dbReference type="EMBL" id="CAK71960.1"/>
    </source>
</evidence>
<feature type="chain" id="PRO_5002623580" evidence="1">
    <location>
        <begin position="19"/>
        <end position="66"/>
    </location>
</feature>
<evidence type="ECO:0000313" key="3">
    <source>
        <dbReference type="Proteomes" id="UP000000600"/>
    </source>
</evidence>
<dbReference type="EMBL" id="CT868108">
    <property type="protein sequence ID" value="CAK71960.1"/>
    <property type="molecule type" value="Genomic_DNA"/>
</dbReference>
<organism evidence="2 3">
    <name type="scientific">Paramecium tetraurelia</name>
    <dbReference type="NCBI Taxonomy" id="5888"/>
    <lineage>
        <taxon>Eukaryota</taxon>
        <taxon>Sar</taxon>
        <taxon>Alveolata</taxon>
        <taxon>Ciliophora</taxon>
        <taxon>Intramacronucleata</taxon>
        <taxon>Oligohymenophorea</taxon>
        <taxon>Peniculida</taxon>
        <taxon>Parameciidae</taxon>
        <taxon>Paramecium</taxon>
    </lineage>
</organism>
<protein>
    <submittedName>
        <fullName evidence="2">Uncharacterized protein</fullName>
    </submittedName>
</protein>